<reference evidence="1" key="1">
    <citation type="submission" date="2015-11" db="EMBL/GenBank/DDBJ databases">
        <title>De novo transcriptome assembly of four potential Pierce s Disease insect vectors from Arizona vineyards.</title>
        <authorList>
            <person name="Tassone E.E."/>
        </authorList>
    </citation>
    <scope>NUCLEOTIDE SEQUENCE</scope>
</reference>
<organism evidence="1">
    <name type="scientific">Homalodisca liturata</name>
    <dbReference type="NCBI Taxonomy" id="320908"/>
    <lineage>
        <taxon>Eukaryota</taxon>
        <taxon>Metazoa</taxon>
        <taxon>Ecdysozoa</taxon>
        <taxon>Arthropoda</taxon>
        <taxon>Hexapoda</taxon>
        <taxon>Insecta</taxon>
        <taxon>Pterygota</taxon>
        <taxon>Neoptera</taxon>
        <taxon>Paraneoptera</taxon>
        <taxon>Hemiptera</taxon>
        <taxon>Auchenorrhyncha</taxon>
        <taxon>Membracoidea</taxon>
        <taxon>Cicadellidae</taxon>
        <taxon>Cicadellinae</taxon>
        <taxon>Proconiini</taxon>
        <taxon>Homalodisca</taxon>
    </lineage>
</organism>
<gene>
    <name evidence="1" type="ORF">g.15107</name>
</gene>
<proteinExistence type="predicted"/>
<feature type="non-terminal residue" evidence="1">
    <location>
        <position position="172"/>
    </location>
</feature>
<accession>A0A1B6HMY4</accession>
<feature type="non-terminal residue" evidence="1">
    <location>
        <position position="1"/>
    </location>
</feature>
<dbReference type="AlphaFoldDB" id="A0A1B6HMY4"/>
<sequence>VCSEMCDFRKELSSINAVTGVEEMRFSSGGSRTFYSTLQTKPLDVFDHLFDFDRHPTCNLICQECAAKASLLCKLGKEQMGSGESPREFVLTGADGASYLLKAMNPPNLGLDKLELLRLSPADDGGLYFRDSEGPVGFFDVSSLVGFSEFQGASLLGMDPAEAGELDKNNPK</sequence>
<dbReference type="EMBL" id="GECU01031669">
    <property type="protein sequence ID" value="JAS76037.1"/>
    <property type="molecule type" value="Transcribed_RNA"/>
</dbReference>
<protein>
    <submittedName>
        <fullName evidence="1">Uncharacterized protein</fullName>
    </submittedName>
</protein>
<name>A0A1B6HMY4_9HEMI</name>
<evidence type="ECO:0000313" key="1">
    <source>
        <dbReference type="EMBL" id="JAS76037.1"/>
    </source>
</evidence>